<dbReference type="InterPro" id="IPR016047">
    <property type="entry name" value="M23ase_b-sheet_dom"/>
</dbReference>
<feature type="compositionally biased region" description="Basic and acidic residues" evidence="2">
    <location>
        <begin position="161"/>
        <end position="176"/>
    </location>
</feature>
<reference evidence="4 5" key="1">
    <citation type="submission" date="2019-11" db="EMBL/GenBank/DDBJ databases">
        <title>The genome sequence of Methylocystis heyeri.</title>
        <authorList>
            <person name="Oshkin I.Y."/>
            <person name="Miroshnikov K."/>
            <person name="Dedysh S.N."/>
        </authorList>
    </citation>
    <scope>NUCLEOTIDE SEQUENCE [LARGE SCALE GENOMIC DNA]</scope>
    <source>
        <strain evidence="4 5">H2</strain>
    </source>
</reference>
<dbReference type="InterPro" id="IPR011055">
    <property type="entry name" value="Dup_hybrid_motif"/>
</dbReference>
<dbReference type="PROSITE" id="PS51782">
    <property type="entry name" value="LYSM"/>
    <property type="match status" value="1"/>
</dbReference>
<gene>
    <name evidence="4" type="ORF">H2LOC_003605</name>
</gene>
<evidence type="ECO:0000256" key="1">
    <source>
        <dbReference type="ARBA" id="ARBA00038420"/>
    </source>
</evidence>
<feature type="compositionally biased region" description="Basic and acidic residues" evidence="2">
    <location>
        <begin position="360"/>
        <end position="371"/>
    </location>
</feature>
<evidence type="ECO:0000313" key="4">
    <source>
        <dbReference type="EMBL" id="QGM47938.1"/>
    </source>
</evidence>
<feature type="compositionally biased region" description="Low complexity" evidence="2">
    <location>
        <begin position="151"/>
        <end position="160"/>
    </location>
</feature>
<feature type="region of interest" description="Disordered" evidence="2">
    <location>
        <begin position="19"/>
        <end position="104"/>
    </location>
</feature>
<dbReference type="GO" id="GO:0004222">
    <property type="term" value="F:metalloendopeptidase activity"/>
    <property type="evidence" value="ECO:0007669"/>
    <property type="project" value="TreeGrafter"/>
</dbReference>
<dbReference type="PANTHER" id="PTHR21666:SF263">
    <property type="entry name" value="MUREIN HYDROLASE ACTIVATOR NLPD"/>
    <property type="match status" value="1"/>
</dbReference>
<feature type="domain" description="LysM" evidence="3">
    <location>
        <begin position="99"/>
        <end position="143"/>
    </location>
</feature>
<dbReference type="InterPro" id="IPR036779">
    <property type="entry name" value="LysM_dom_sf"/>
</dbReference>
<dbReference type="CDD" id="cd12797">
    <property type="entry name" value="M23_peptidase"/>
    <property type="match status" value="1"/>
</dbReference>
<proteinExistence type="inferred from homology"/>
<dbReference type="Gene3D" id="3.10.350.10">
    <property type="entry name" value="LysM domain"/>
    <property type="match status" value="1"/>
</dbReference>
<dbReference type="PANTHER" id="PTHR21666">
    <property type="entry name" value="PEPTIDASE-RELATED"/>
    <property type="match status" value="1"/>
</dbReference>
<comment type="similarity">
    <text evidence="1">Belongs to the E.coli NlpD/Haemophilus LppB family.</text>
</comment>
<dbReference type="SUPFAM" id="SSF51261">
    <property type="entry name" value="Duplicated hybrid motif"/>
    <property type="match status" value="1"/>
</dbReference>
<dbReference type="Pfam" id="PF01551">
    <property type="entry name" value="Peptidase_M23"/>
    <property type="match status" value="1"/>
</dbReference>
<dbReference type="SUPFAM" id="SSF54106">
    <property type="entry name" value="LysM domain"/>
    <property type="match status" value="1"/>
</dbReference>
<protein>
    <submittedName>
        <fullName evidence="4">Peptidoglycan DD-metalloendopeptidase family protein</fullName>
    </submittedName>
</protein>
<sequence length="559" mass="57695">MLAAGTAALMAGCSDASRFSADPFSDPFDRSPTHSTSRPPRSIDRAPTGAISGGSNSSPIQARPLAPPAKSAPAQSAAPQPQASGSGGVYNHWSAEGGTPITVADGDTAGVLANRYGVPTDALLRVNGYSSAQQVQPGSRLVIPVYRATAVAPKPAAPAHVAKEEAEERPARKAEVKPAPAPKPAKPEKAAKSEDDDDAPAAKKAAGKRAEQPATRPAHLSKADTQEEEEKPAAKAKPAKPHVAAKADDEEEEKPAAKAKPAKPHVAAKADDEEEEKPAAKAKPAKPHVAAKADDEEEEKPAAKAKPAKPHVAAKADDEEEEKPAVKAKPAKPHVAAKAEDEEEDKPAAKAKTAKARVAAKVDVEEAEKPAPKAKPARVAKAEPASAPAPVETPAPKVQEKHEPVRTASVVEPAKVDKTTTTSAVAPAEEDKPSDAAHPEFRWPARGRIIQGFASGGNDGINIAVPEGTAVKAAEGGTVVYAGSELKGYGNLVLIRHPNGFVSAYAHNGEVSVKRGDHVARGQSIAKSGQSGNVASPQLHFELRKGATPVDPTNYLAGL</sequence>
<feature type="compositionally biased region" description="Basic and acidic residues" evidence="2">
    <location>
        <begin position="429"/>
        <end position="439"/>
    </location>
</feature>
<dbReference type="Pfam" id="PF01476">
    <property type="entry name" value="LysM"/>
    <property type="match status" value="1"/>
</dbReference>
<dbReference type="SMART" id="SM00257">
    <property type="entry name" value="LysM"/>
    <property type="match status" value="1"/>
</dbReference>
<dbReference type="AlphaFoldDB" id="A0A6B8KM52"/>
<evidence type="ECO:0000313" key="5">
    <source>
        <dbReference type="Proteomes" id="UP000309061"/>
    </source>
</evidence>
<accession>A0A6B8KM52</accession>
<organism evidence="4 5">
    <name type="scientific">Methylocystis heyeri</name>
    <dbReference type="NCBI Taxonomy" id="391905"/>
    <lineage>
        <taxon>Bacteria</taxon>
        <taxon>Pseudomonadati</taxon>
        <taxon>Pseudomonadota</taxon>
        <taxon>Alphaproteobacteria</taxon>
        <taxon>Hyphomicrobiales</taxon>
        <taxon>Methylocystaceae</taxon>
        <taxon>Methylocystis</taxon>
    </lineage>
</organism>
<evidence type="ECO:0000256" key="2">
    <source>
        <dbReference type="SAM" id="MobiDB-lite"/>
    </source>
</evidence>
<dbReference type="CDD" id="cd00118">
    <property type="entry name" value="LysM"/>
    <property type="match status" value="1"/>
</dbReference>
<name>A0A6B8KM52_9HYPH</name>
<dbReference type="KEGG" id="mhey:H2LOC_003605"/>
<evidence type="ECO:0000259" key="3">
    <source>
        <dbReference type="PROSITE" id="PS51782"/>
    </source>
</evidence>
<dbReference type="InterPro" id="IPR018392">
    <property type="entry name" value="LysM"/>
</dbReference>
<dbReference type="InterPro" id="IPR050570">
    <property type="entry name" value="Cell_wall_metabolism_enzyme"/>
</dbReference>
<feature type="region of interest" description="Disordered" evidence="2">
    <location>
        <begin position="151"/>
        <end position="439"/>
    </location>
</feature>
<dbReference type="Proteomes" id="UP000309061">
    <property type="component" value="Chromosome"/>
</dbReference>
<dbReference type="EMBL" id="CP046052">
    <property type="protein sequence ID" value="QGM47938.1"/>
    <property type="molecule type" value="Genomic_DNA"/>
</dbReference>
<keyword evidence="5" id="KW-1185">Reference proteome</keyword>
<dbReference type="OrthoDB" id="9795421at2"/>
<feature type="compositionally biased region" description="Low complexity" evidence="2">
    <location>
        <begin position="68"/>
        <end position="84"/>
    </location>
</feature>
<dbReference type="Gene3D" id="2.70.70.10">
    <property type="entry name" value="Glucose Permease (Domain IIA)"/>
    <property type="match status" value="1"/>
</dbReference>